<organism evidence="1 2">
    <name type="scientific">Natronococcus occultus SP4</name>
    <dbReference type="NCBI Taxonomy" id="694430"/>
    <lineage>
        <taxon>Archaea</taxon>
        <taxon>Methanobacteriati</taxon>
        <taxon>Methanobacteriota</taxon>
        <taxon>Stenosarchaea group</taxon>
        <taxon>Halobacteria</taxon>
        <taxon>Halobacteriales</taxon>
        <taxon>Natrialbaceae</taxon>
        <taxon>Natronococcus</taxon>
    </lineage>
</organism>
<dbReference type="KEGG" id="nou:Natoc_1428"/>
<dbReference type="EMBL" id="CP003929">
    <property type="protein sequence ID" value="AGB37239.1"/>
    <property type="molecule type" value="Genomic_DNA"/>
</dbReference>
<evidence type="ECO:0000313" key="2">
    <source>
        <dbReference type="Proteomes" id="UP000010878"/>
    </source>
</evidence>
<dbReference type="AlphaFoldDB" id="L0JYQ5"/>
<proteinExistence type="predicted"/>
<dbReference type="STRING" id="694430.Natoc_1428"/>
<keyword evidence="2" id="KW-1185">Reference proteome</keyword>
<name>L0JYQ5_9EURY</name>
<gene>
    <name evidence="1" type="ORF">Natoc_1428</name>
</gene>
<protein>
    <submittedName>
        <fullName evidence="1">Uncharacterized protein</fullName>
    </submittedName>
</protein>
<dbReference type="Proteomes" id="UP000010878">
    <property type="component" value="Chromosome"/>
</dbReference>
<sequence>MFARKFVAATNRKAGTERSIRHRVTNGRFGTGPIDDFVRSDGGRNAYGG</sequence>
<evidence type="ECO:0000313" key="1">
    <source>
        <dbReference type="EMBL" id="AGB37239.1"/>
    </source>
</evidence>
<dbReference type="HOGENOM" id="CLU_3130942_0_0_2"/>
<accession>L0JYQ5</accession>
<reference evidence="1 2" key="1">
    <citation type="submission" date="2012-11" db="EMBL/GenBank/DDBJ databases">
        <title>FINISHED of Natronococcus occultus SP4, DSM 3396.</title>
        <authorList>
            <consortium name="DOE Joint Genome Institute"/>
            <person name="Eisen J."/>
            <person name="Huntemann M."/>
            <person name="Wei C.-L."/>
            <person name="Han J."/>
            <person name="Detter J.C."/>
            <person name="Han C."/>
            <person name="Tapia R."/>
            <person name="Chen A."/>
            <person name="Kyrpides N."/>
            <person name="Mavromatis K."/>
            <person name="Markowitz V."/>
            <person name="Szeto E."/>
            <person name="Ivanova N."/>
            <person name="Mikhailova N."/>
            <person name="Ovchinnikova G."/>
            <person name="Pagani I."/>
            <person name="Pati A."/>
            <person name="Goodwin L."/>
            <person name="Nordberg H.P."/>
            <person name="Cantor M.N."/>
            <person name="Hua S.X."/>
            <person name="Woyke T."/>
            <person name="Eisen J."/>
            <person name="Klenk H.-P."/>
            <person name="Klenk H.-P."/>
        </authorList>
    </citation>
    <scope>NUCLEOTIDE SEQUENCE [LARGE SCALE GENOMIC DNA]</scope>
    <source>
        <strain evidence="1 2">SP4</strain>
    </source>
</reference>